<keyword evidence="1" id="KW-0732">Signal</keyword>
<accession>A0AAD6J7Y0</accession>
<evidence type="ECO:0000256" key="1">
    <source>
        <dbReference type="SAM" id="SignalP"/>
    </source>
</evidence>
<evidence type="ECO:0000313" key="3">
    <source>
        <dbReference type="Proteomes" id="UP001221413"/>
    </source>
</evidence>
<evidence type="ECO:0000313" key="2">
    <source>
        <dbReference type="EMBL" id="KAJ6264387.1"/>
    </source>
</evidence>
<dbReference type="EMBL" id="JAQGDS010000001">
    <property type="protein sequence ID" value="KAJ6264387.1"/>
    <property type="molecule type" value="Genomic_DNA"/>
</dbReference>
<name>A0AAD6J7Y0_DREDA</name>
<keyword evidence="3" id="KW-1185">Reference proteome</keyword>
<feature type="signal peptide" evidence="1">
    <location>
        <begin position="1"/>
        <end position="18"/>
    </location>
</feature>
<protein>
    <submittedName>
        <fullName evidence="2">Uncharacterized protein</fullName>
    </submittedName>
</protein>
<organism evidence="2 3">
    <name type="scientific">Drechslerella dactyloides</name>
    <name type="common">Nematode-trapping fungus</name>
    <name type="synonym">Arthrobotrys dactyloides</name>
    <dbReference type="NCBI Taxonomy" id="74499"/>
    <lineage>
        <taxon>Eukaryota</taxon>
        <taxon>Fungi</taxon>
        <taxon>Dikarya</taxon>
        <taxon>Ascomycota</taxon>
        <taxon>Pezizomycotina</taxon>
        <taxon>Orbiliomycetes</taxon>
        <taxon>Orbiliales</taxon>
        <taxon>Orbiliaceae</taxon>
        <taxon>Drechslerella</taxon>
    </lineage>
</organism>
<dbReference type="AlphaFoldDB" id="A0AAD6J7Y0"/>
<dbReference type="Proteomes" id="UP001221413">
    <property type="component" value="Unassembled WGS sequence"/>
</dbReference>
<sequence>MQLKTLLIALGVASTVSAVPTAVEKRATDPPIPSNSPFILRRCSKGSSGDTVALHQYMAISRTGNLYFQNTGESPTIATAQRFSIDESGFLVQPGTASSGPKQLRSVYTTLSNASPVVFDGAGLPLVCQFVTFLNNGVGKNELKCVHPKNSGWKSWANVADSSQGTSTSQYRYIYHGSSAVIDPQIYVVTQICAQAVSS</sequence>
<proteinExistence type="predicted"/>
<reference evidence="2" key="1">
    <citation type="submission" date="2023-01" db="EMBL/GenBank/DDBJ databases">
        <title>The chitinases involved in constricting ring structure development in the nematode-trapping fungus Drechslerella dactyloides.</title>
        <authorList>
            <person name="Wang R."/>
            <person name="Zhang L."/>
            <person name="Tang P."/>
            <person name="Li S."/>
            <person name="Liang L."/>
        </authorList>
    </citation>
    <scope>NUCLEOTIDE SEQUENCE</scope>
    <source>
        <strain evidence="2">YMF1.00031</strain>
    </source>
</reference>
<feature type="chain" id="PRO_5042141539" evidence="1">
    <location>
        <begin position="19"/>
        <end position="199"/>
    </location>
</feature>
<comment type="caution">
    <text evidence="2">The sequence shown here is derived from an EMBL/GenBank/DDBJ whole genome shotgun (WGS) entry which is preliminary data.</text>
</comment>
<gene>
    <name evidence="2" type="ORF">Dda_0533</name>
</gene>